<sequence length="83" mass="8735">MIHPVFESWVNKSHAPPREQAKDMMPVAAGESRTHRVGVSGARLFRASLLTGPPPSPGICTGRRVDGVDMPPSTPSTAGGMLS</sequence>
<comment type="caution">
    <text evidence="2">The sequence shown here is derived from an EMBL/GenBank/DDBJ whole genome shotgun (WGS) entry which is preliminary data.</text>
</comment>
<evidence type="ECO:0000313" key="2">
    <source>
        <dbReference type="EMBL" id="MFC5856110.1"/>
    </source>
</evidence>
<reference evidence="3" key="1">
    <citation type="journal article" date="2019" name="Int. J. Syst. Evol. Microbiol.">
        <title>The Global Catalogue of Microorganisms (GCM) 10K type strain sequencing project: providing services to taxonomists for standard genome sequencing and annotation.</title>
        <authorList>
            <consortium name="The Broad Institute Genomics Platform"/>
            <consortium name="The Broad Institute Genome Sequencing Center for Infectious Disease"/>
            <person name="Wu L."/>
            <person name="Ma J."/>
        </authorList>
    </citation>
    <scope>NUCLEOTIDE SEQUENCE [LARGE SCALE GENOMIC DNA]</scope>
    <source>
        <strain evidence="3">JCM 10411</strain>
    </source>
</reference>
<dbReference type="Proteomes" id="UP001596180">
    <property type="component" value="Unassembled WGS sequence"/>
</dbReference>
<dbReference type="RefSeq" id="WP_381370258.1">
    <property type="nucleotide sequence ID" value="NZ_JBHSOA010000089.1"/>
</dbReference>
<feature type="region of interest" description="Disordered" evidence="1">
    <location>
        <begin position="1"/>
        <end position="35"/>
    </location>
</feature>
<evidence type="ECO:0000313" key="3">
    <source>
        <dbReference type="Proteomes" id="UP001596180"/>
    </source>
</evidence>
<gene>
    <name evidence="2" type="ORF">ACFPZI_31360</name>
</gene>
<proteinExistence type="predicted"/>
<dbReference type="EMBL" id="JBHSOA010000089">
    <property type="protein sequence ID" value="MFC5856110.1"/>
    <property type="molecule type" value="Genomic_DNA"/>
</dbReference>
<protein>
    <submittedName>
        <fullName evidence="2">Uncharacterized protein</fullName>
    </submittedName>
</protein>
<accession>A0ABW1E6I4</accession>
<feature type="region of interest" description="Disordered" evidence="1">
    <location>
        <begin position="48"/>
        <end position="83"/>
    </location>
</feature>
<evidence type="ECO:0000256" key="1">
    <source>
        <dbReference type="SAM" id="MobiDB-lite"/>
    </source>
</evidence>
<name>A0ABW1E6I4_9ACTN</name>
<organism evidence="2 3">
    <name type="scientific">Streptomyces chlorus</name>
    <dbReference type="NCBI Taxonomy" id="887452"/>
    <lineage>
        <taxon>Bacteria</taxon>
        <taxon>Bacillati</taxon>
        <taxon>Actinomycetota</taxon>
        <taxon>Actinomycetes</taxon>
        <taxon>Kitasatosporales</taxon>
        <taxon>Streptomycetaceae</taxon>
        <taxon>Streptomyces</taxon>
    </lineage>
</organism>
<keyword evidence="3" id="KW-1185">Reference proteome</keyword>